<evidence type="ECO:0000256" key="10">
    <source>
        <dbReference type="RuleBase" id="RU000461"/>
    </source>
</evidence>
<dbReference type="PANTHER" id="PTHR46300:SF7">
    <property type="entry name" value="P450, PUTATIVE (EUROFUNG)-RELATED"/>
    <property type="match status" value="1"/>
</dbReference>
<evidence type="ECO:0000256" key="2">
    <source>
        <dbReference type="ARBA" id="ARBA00005179"/>
    </source>
</evidence>
<dbReference type="AlphaFoldDB" id="A0A9P5NS32"/>
<keyword evidence="4 9" id="KW-0349">Heme</keyword>
<comment type="similarity">
    <text evidence="3 10">Belongs to the cytochrome P450 family.</text>
</comment>
<dbReference type="PRINTS" id="PR00385">
    <property type="entry name" value="P450"/>
</dbReference>
<dbReference type="InterPro" id="IPR050364">
    <property type="entry name" value="Cytochrome_P450_fung"/>
</dbReference>
<evidence type="ECO:0000313" key="12">
    <source>
        <dbReference type="EMBL" id="KAF8904742.1"/>
    </source>
</evidence>
<evidence type="ECO:0000256" key="4">
    <source>
        <dbReference type="ARBA" id="ARBA00022617"/>
    </source>
</evidence>
<keyword evidence="13" id="KW-1185">Reference proteome</keyword>
<dbReference type="OrthoDB" id="2789670at2759"/>
<dbReference type="Proteomes" id="UP000724874">
    <property type="component" value="Unassembled WGS sequence"/>
</dbReference>
<dbReference type="GO" id="GO:0016705">
    <property type="term" value="F:oxidoreductase activity, acting on paired donors, with incorporation or reduction of molecular oxygen"/>
    <property type="evidence" value="ECO:0007669"/>
    <property type="project" value="InterPro"/>
</dbReference>
<gene>
    <name evidence="12" type="ORF">CPB84DRAFT_1772715</name>
</gene>
<evidence type="ECO:0000256" key="5">
    <source>
        <dbReference type="ARBA" id="ARBA00022723"/>
    </source>
</evidence>
<feature type="binding site" description="axial binding residue" evidence="9">
    <location>
        <position position="441"/>
    </location>
    <ligand>
        <name>heme</name>
        <dbReference type="ChEBI" id="CHEBI:30413"/>
    </ligand>
    <ligandPart>
        <name>Fe</name>
        <dbReference type="ChEBI" id="CHEBI:18248"/>
    </ligandPart>
</feature>
<keyword evidence="5 9" id="KW-0479">Metal-binding</keyword>
<dbReference type="PANTHER" id="PTHR46300">
    <property type="entry name" value="P450, PUTATIVE (EUROFUNG)-RELATED-RELATED"/>
    <property type="match status" value="1"/>
</dbReference>
<dbReference type="InterPro" id="IPR001128">
    <property type="entry name" value="Cyt_P450"/>
</dbReference>
<comment type="pathway">
    <text evidence="2">Secondary metabolite biosynthesis.</text>
</comment>
<dbReference type="CDD" id="cd11065">
    <property type="entry name" value="CYP64-like"/>
    <property type="match status" value="1"/>
</dbReference>
<dbReference type="InterPro" id="IPR036396">
    <property type="entry name" value="Cyt_P450_sf"/>
</dbReference>
<dbReference type="Gene3D" id="1.10.630.10">
    <property type="entry name" value="Cytochrome P450"/>
    <property type="match status" value="1"/>
</dbReference>
<dbReference type="GO" id="GO:0004497">
    <property type="term" value="F:monooxygenase activity"/>
    <property type="evidence" value="ECO:0007669"/>
    <property type="project" value="UniProtKB-KW"/>
</dbReference>
<comment type="caution">
    <text evidence="12">The sequence shown here is derived from an EMBL/GenBank/DDBJ whole genome shotgun (WGS) entry which is preliminary data.</text>
</comment>
<dbReference type="InterPro" id="IPR017972">
    <property type="entry name" value="Cyt_P450_CS"/>
</dbReference>
<keyword evidence="11" id="KW-0812">Transmembrane</keyword>
<protein>
    <submittedName>
        <fullName evidence="12">Cytochrome P450</fullName>
    </submittedName>
</protein>
<evidence type="ECO:0000313" key="13">
    <source>
        <dbReference type="Proteomes" id="UP000724874"/>
    </source>
</evidence>
<evidence type="ECO:0000256" key="3">
    <source>
        <dbReference type="ARBA" id="ARBA00010617"/>
    </source>
</evidence>
<comment type="cofactor">
    <cofactor evidence="1 9">
        <name>heme</name>
        <dbReference type="ChEBI" id="CHEBI:30413"/>
    </cofactor>
</comment>
<evidence type="ECO:0000256" key="6">
    <source>
        <dbReference type="ARBA" id="ARBA00023002"/>
    </source>
</evidence>
<keyword evidence="6 10" id="KW-0560">Oxidoreductase</keyword>
<feature type="transmembrane region" description="Helical" evidence="11">
    <location>
        <begin position="6"/>
        <end position="28"/>
    </location>
</feature>
<dbReference type="EMBL" id="JADNYJ010000025">
    <property type="protein sequence ID" value="KAF8904742.1"/>
    <property type="molecule type" value="Genomic_DNA"/>
</dbReference>
<dbReference type="Pfam" id="PF00067">
    <property type="entry name" value="p450"/>
    <property type="match status" value="1"/>
</dbReference>
<keyword evidence="11" id="KW-0472">Membrane</keyword>
<dbReference type="PROSITE" id="PS00086">
    <property type="entry name" value="CYTOCHROME_P450"/>
    <property type="match status" value="1"/>
</dbReference>
<dbReference type="SUPFAM" id="SSF48264">
    <property type="entry name" value="Cytochrome P450"/>
    <property type="match status" value="1"/>
</dbReference>
<evidence type="ECO:0000256" key="7">
    <source>
        <dbReference type="ARBA" id="ARBA00023004"/>
    </source>
</evidence>
<organism evidence="12 13">
    <name type="scientific">Gymnopilus junonius</name>
    <name type="common">Spectacular rustgill mushroom</name>
    <name type="synonym">Gymnopilus spectabilis subsp. junonius</name>
    <dbReference type="NCBI Taxonomy" id="109634"/>
    <lineage>
        <taxon>Eukaryota</taxon>
        <taxon>Fungi</taxon>
        <taxon>Dikarya</taxon>
        <taxon>Basidiomycota</taxon>
        <taxon>Agaricomycotina</taxon>
        <taxon>Agaricomycetes</taxon>
        <taxon>Agaricomycetidae</taxon>
        <taxon>Agaricales</taxon>
        <taxon>Agaricineae</taxon>
        <taxon>Hymenogastraceae</taxon>
        <taxon>Gymnopilus</taxon>
    </lineage>
</organism>
<keyword evidence="11" id="KW-1133">Transmembrane helix</keyword>
<evidence type="ECO:0000256" key="8">
    <source>
        <dbReference type="ARBA" id="ARBA00023033"/>
    </source>
</evidence>
<dbReference type="InterPro" id="IPR002401">
    <property type="entry name" value="Cyt_P450_E_grp-I"/>
</dbReference>
<proteinExistence type="inferred from homology"/>
<dbReference type="GO" id="GO:0005506">
    <property type="term" value="F:iron ion binding"/>
    <property type="evidence" value="ECO:0007669"/>
    <property type="project" value="InterPro"/>
</dbReference>
<evidence type="ECO:0000256" key="11">
    <source>
        <dbReference type="SAM" id="Phobius"/>
    </source>
</evidence>
<reference evidence="12" key="1">
    <citation type="submission" date="2020-11" db="EMBL/GenBank/DDBJ databases">
        <authorList>
            <consortium name="DOE Joint Genome Institute"/>
            <person name="Ahrendt S."/>
            <person name="Riley R."/>
            <person name="Andreopoulos W."/>
            <person name="LaButti K."/>
            <person name="Pangilinan J."/>
            <person name="Ruiz-duenas F.J."/>
            <person name="Barrasa J.M."/>
            <person name="Sanchez-Garcia M."/>
            <person name="Camarero S."/>
            <person name="Miyauchi S."/>
            <person name="Serrano A."/>
            <person name="Linde D."/>
            <person name="Babiker R."/>
            <person name="Drula E."/>
            <person name="Ayuso-Fernandez I."/>
            <person name="Pacheco R."/>
            <person name="Padilla G."/>
            <person name="Ferreira P."/>
            <person name="Barriuso J."/>
            <person name="Kellner H."/>
            <person name="Castanera R."/>
            <person name="Alfaro M."/>
            <person name="Ramirez L."/>
            <person name="Pisabarro A.G."/>
            <person name="Kuo A."/>
            <person name="Tritt A."/>
            <person name="Lipzen A."/>
            <person name="He G."/>
            <person name="Yan M."/>
            <person name="Ng V."/>
            <person name="Cullen D."/>
            <person name="Martin F."/>
            <person name="Rosso M.-N."/>
            <person name="Henrissat B."/>
            <person name="Hibbett D."/>
            <person name="Martinez A.T."/>
            <person name="Grigoriev I.V."/>
        </authorList>
    </citation>
    <scope>NUCLEOTIDE SEQUENCE</scope>
    <source>
        <strain evidence="12">AH 44721</strain>
    </source>
</reference>
<keyword evidence="8 10" id="KW-0503">Monooxygenase</keyword>
<name>A0A9P5NS32_GYMJU</name>
<evidence type="ECO:0000256" key="1">
    <source>
        <dbReference type="ARBA" id="ARBA00001971"/>
    </source>
</evidence>
<evidence type="ECO:0000256" key="9">
    <source>
        <dbReference type="PIRSR" id="PIRSR602401-1"/>
    </source>
</evidence>
<keyword evidence="7 9" id="KW-0408">Iron</keyword>
<dbReference type="GO" id="GO:0020037">
    <property type="term" value="F:heme binding"/>
    <property type="evidence" value="ECO:0007669"/>
    <property type="project" value="InterPro"/>
</dbReference>
<sequence>MGSSSLSWIAASDYFLAGVLFFSLYVIYKTFSRSWTNYPPGPPGLPFVGNVLQIPSEDQTKAFTDWGAQYGDIIYIRAFSQSMVILNSLQAARDLLEKRSSIYSDRPRFVLLSELMGWEHASTHQRYGPGFRKHRRFINQAFNNQAVTAFRPLQKKAALVLVEDILESPENVVEHFRRYAAGTILKITYGHEITSADDPLIQLAERAGTLTVEAGSTAANLVDFFPLMRHIPTWAPFSTFKIKAMETRKAVEALMEVPFEQVKSDMKSGSAVPSYTSMLLQQHSAPDGSISPEDEDAIRGTAGTLLVAAEDTTLGSIHTLLLALVLNPHELRKAQKEIDLIIGQDRLPNIDDRPSLPYLECVLKEALRMNPTVPLGFPHRLTEDDIYRDFYIPAGATVFSNIYGILHDCDNPSVFRPQRYLEDTSLPDPLGVIFGFGRRICPGRYLAETNYWIMAATIIAAFEISKAVDEKGNDLNKSYEFASGFIRHPKPFKCSIKPRLPNLADILNRAKTG</sequence>
<accession>A0A9P5NS32</accession>
<dbReference type="PRINTS" id="PR00463">
    <property type="entry name" value="EP450I"/>
</dbReference>